<evidence type="ECO:0000313" key="1">
    <source>
        <dbReference type="EMBL" id="SUB62140.1"/>
    </source>
</evidence>
<accession>A0A379CIF2</accession>
<name>A0A379CIF2_9FIRM</name>
<proteinExistence type="predicted"/>
<dbReference type="RefSeq" id="WP_019595643.1">
    <property type="nucleotide sequence ID" value="NZ_FOVA01000007.1"/>
</dbReference>
<evidence type="ECO:0000313" key="2">
    <source>
        <dbReference type="Proteomes" id="UP000255101"/>
    </source>
</evidence>
<protein>
    <submittedName>
        <fullName evidence="1">Uncharacterized protein</fullName>
    </submittedName>
</protein>
<dbReference type="EMBL" id="UGTB01000004">
    <property type="protein sequence ID" value="SUB62140.1"/>
    <property type="molecule type" value="Genomic_DNA"/>
</dbReference>
<reference evidence="1 2" key="1">
    <citation type="submission" date="2018-06" db="EMBL/GenBank/DDBJ databases">
        <authorList>
            <consortium name="Pathogen Informatics"/>
            <person name="Doyle S."/>
        </authorList>
    </citation>
    <scope>NUCLEOTIDE SEQUENCE [LARGE SCALE GENOMIC DNA]</scope>
    <source>
        <strain evidence="1 2">NCTC11460</strain>
    </source>
</reference>
<sequence length="370" mass="41298">MPKNYDENLAEYKQLKEEASEVIDQLISSKDSAIKEKIKYLSALTYILNDVDSIGKTVEKFKSKNTKFATYFIKELYQRRIYPRIEEKLEILNSDTAEVEEKAKAKYDIIYLIVSGLLEGISDIGIGIAQIGIDASTGELTMNGVSTGKFVTVDASNKKPFGMSNSSSYKVPQAFDPNKLTKIDPNDGQLYYDGSWVSNKYVNINGTNISLGSSKSINFPQGFDKDKLTKIDSNDGQLYYEGVGWLSGKYINVEGTTLSMGTSKKLNWGESIDYSKIDRIDNDGELRYNGKRTYRYVNIDGKELSISGSSRINWPSSGGGYVSDHHRFNVAWGGDGLYFQSRNLGKRTVTFDVSAYGYGGGDLNFNVTYD</sequence>
<organism evidence="1 2">
    <name type="scientific">Peptostreptococcus anaerobius</name>
    <dbReference type="NCBI Taxonomy" id="1261"/>
    <lineage>
        <taxon>Bacteria</taxon>
        <taxon>Bacillati</taxon>
        <taxon>Bacillota</taxon>
        <taxon>Clostridia</taxon>
        <taxon>Peptostreptococcales</taxon>
        <taxon>Peptostreptococcaceae</taxon>
        <taxon>Peptostreptococcus</taxon>
    </lineage>
</organism>
<dbReference type="Proteomes" id="UP000255101">
    <property type="component" value="Unassembled WGS sequence"/>
</dbReference>
<gene>
    <name evidence="1" type="ORF">NCTC11460_02148</name>
</gene>
<dbReference type="AlphaFoldDB" id="A0A379CIF2"/>